<dbReference type="Proteomes" id="UP000504632">
    <property type="component" value="Chromosome 16"/>
</dbReference>
<evidence type="ECO:0000313" key="4">
    <source>
        <dbReference type="RefSeq" id="XP_030649618.1"/>
    </source>
</evidence>
<keyword evidence="3" id="KW-1185">Reference proteome</keyword>
<reference evidence="4" key="1">
    <citation type="submission" date="2025-08" db="UniProtKB">
        <authorList>
            <consortium name="RefSeq"/>
        </authorList>
    </citation>
    <scope>IDENTIFICATION</scope>
</reference>
<dbReference type="RefSeq" id="XP_030649618.1">
    <property type="nucleotide sequence ID" value="XM_030793758.1"/>
</dbReference>
<feature type="compositionally biased region" description="Low complexity" evidence="1">
    <location>
        <begin position="73"/>
        <end position="83"/>
    </location>
</feature>
<name>A0A6J2WZ74_CHACN</name>
<evidence type="ECO:0000256" key="2">
    <source>
        <dbReference type="SAM" id="Phobius"/>
    </source>
</evidence>
<dbReference type="AlphaFoldDB" id="A0A6J2WZ74"/>
<accession>A0A6J2WZ74</accession>
<feature type="region of interest" description="Disordered" evidence="1">
    <location>
        <begin position="1"/>
        <end position="146"/>
    </location>
</feature>
<dbReference type="PANTHER" id="PTHR15026:SF0">
    <property type="entry name" value="GUIDED ENTRY OF TAIL-ANCHORED PROTEINS FACTOR CAMLG"/>
    <property type="match status" value="1"/>
</dbReference>
<feature type="compositionally biased region" description="Polar residues" evidence="1">
    <location>
        <begin position="89"/>
        <end position="98"/>
    </location>
</feature>
<keyword evidence="2" id="KW-0812">Transmembrane</keyword>
<dbReference type="InParanoid" id="A0A6J2WZ74"/>
<evidence type="ECO:0000256" key="1">
    <source>
        <dbReference type="SAM" id="MobiDB-lite"/>
    </source>
</evidence>
<dbReference type="GeneID" id="115829610"/>
<dbReference type="GO" id="GO:0043529">
    <property type="term" value="C:GET complex"/>
    <property type="evidence" value="ECO:0007669"/>
    <property type="project" value="TreeGrafter"/>
</dbReference>
<dbReference type="GO" id="GO:0071816">
    <property type="term" value="P:tail-anchored membrane protein insertion into ER membrane"/>
    <property type="evidence" value="ECO:0007669"/>
    <property type="project" value="TreeGrafter"/>
</dbReference>
<dbReference type="FunCoup" id="A0A6J2WZ74">
    <property type="interactions" value="1099"/>
</dbReference>
<dbReference type="InterPro" id="IPR016719">
    <property type="entry name" value="CAMLG"/>
</dbReference>
<evidence type="ECO:0000313" key="3">
    <source>
        <dbReference type="Proteomes" id="UP000504632"/>
    </source>
</evidence>
<keyword evidence="2" id="KW-1133">Transmembrane helix</keyword>
<dbReference type="OrthoDB" id="9895378at2759"/>
<dbReference type="PANTHER" id="PTHR15026">
    <property type="entry name" value="CALCIUM-SIGNAL MODULATING CYCLOPHILIN LIGAND CAML"/>
    <property type="match status" value="1"/>
</dbReference>
<dbReference type="Pfam" id="PF14963">
    <property type="entry name" value="Get2_like"/>
    <property type="match status" value="1"/>
</dbReference>
<organism evidence="3 4">
    <name type="scientific">Chanos chanos</name>
    <name type="common">Milkfish</name>
    <name type="synonym">Mugil chanos</name>
    <dbReference type="NCBI Taxonomy" id="29144"/>
    <lineage>
        <taxon>Eukaryota</taxon>
        <taxon>Metazoa</taxon>
        <taxon>Chordata</taxon>
        <taxon>Craniata</taxon>
        <taxon>Vertebrata</taxon>
        <taxon>Euteleostomi</taxon>
        <taxon>Actinopterygii</taxon>
        <taxon>Neopterygii</taxon>
        <taxon>Teleostei</taxon>
        <taxon>Ostariophysi</taxon>
        <taxon>Gonorynchiformes</taxon>
        <taxon>Chanidae</taxon>
        <taxon>Chanos</taxon>
    </lineage>
</organism>
<keyword evidence="2" id="KW-0472">Membrane</keyword>
<gene>
    <name evidence="4" type="primary">camlg</name>
</gene>
<feature type="compositionally biased region" description="Basic and acidic residues" evidence="1">
    <location>
        <begin position="34"/>
        <end position="71"/>
    </location>
</feature>
<sequence length="292" mass="32566">MDPVDDSPPSGVTEEKTAAQKRAEIRRRKLLMNSEDRMNKIVGMSKHEGENNEASGRVREPRFHLDLDRNETSSPSISSKRLSPYLSETVGSSGTPSGTPERRGSPQPESSEVLSGGVRGEDVARGGQQRPWGELSGDEHSRGPRRRLQKYLSRFDDAVKLRGQIANEKTAQGGNSDPEELDSFRLFRLVGSVTLALFVRIFVCKYLSIFAPFLTLELAYMGLHNYFPKVEKKATTTVLTAALLLSGIPAEVINRSMDTYRKMGDVFADLCVYFFTFILCHELLLLFGSEMP</sequence>
<proteinExistence type="predicted"/>
<protein>
    <submittedName>
        <fullName evidence="4">Guided entry of tail-anchored proteins factor CAMLG isoform X1</fullName>
    </submittedName>
</protein>
<feature type="transmembrane region" description="Helical" evidence="2">
    <location>
        <begin position="266"/>
        <end position="287"/>
    </location>
</feature>
<feature type="compositionally biased region" description="Basic and acidic residues" evidence="1">
    <location>
        <begin position="13"/>
        <end position="23"/>
    </location>
</feature>
<dbReference type="CTD" id="819"/>
<feature type="transmembrane region" description="Helical" evidence="2">
    <location>
        <begin position="234"/>
        <end position="254"/>
    </location>
</feature>
<feature type="transmembrane region" description="Helical" evidence="2">
    <location>
        <begin position="189"/>
        <end position="214"/>
    </location>
</feature>